<dbReference type="PANTHER" id="PTHR12951:SF1">
    <property type="entry name" value="PROTEIN UNC-119 HOMOLOG"/>
    <property type="match status" value="1"/>
</dbReference>
<evidence type="ECO:0000256" key="2">
    <source>
        <dbReference type="ARBA" id="ARBA00022448"/>
    </source>
</evidence>
<dbReference type="InterPro" id="IPR008015">
    <property type="entry name" value="PDED_dom"/>
</dbReference>
<comment type="similarity">
    <text evidence="1">Belongs to the PDE6D/unc-119 family.</text>
</comment>
<evidence type="ECO:0000259" key="5">
    <source>
        <dbReference type="Pfam" id="PF05351"/>
    </source>
</evidence>
<evidence type="ECO:0000313" key="6">
    <source>
        <dbReference type="EMBL" id="KAK3261244.1"/>
    </source>
</evidence>
<dbReference type="GO" id="GO:0008289">
    <property type="term" value="F:lipid binding"/>
    <property type="evidence" value="ECO:0007669"/>
    <property type="project" value="UniProtKB-KW"/>
</dbReference>
<dbReference type="GO" id="GO:0060271">
    <property type="term" value="P:cilium assembly"/>
    <property type="evidence" value="ECO:0007669"/>
    <property type="project" value="TreeGrafter"/>
</dbReference>
<protein>
    <recommendedName>
        <fullName evidence="5">GMP phosphodiesterase delta subunit domain-containing protein</fullName>
    </recommendedName>
</protein>
<evidence type="ECO:0000313" key="7">
    <source>
        <dbReference type="Proteomes" id="UP001190700"/>
    </source>
</evidence>
<feature type="domain" description="GMP phosphodiesterase delta subunit" evidence="5">
    <location>
        <begin position="29"/>
        <end position="186"/>
    </location>
</feature>
<organism evidence="6 7">
    <name type="scientific">Cymbomonas tetramitiformis</name>
    <dbReference type="NCBI Taxonomy" id="36881"/>
    <lineage>
        <taxon>Eukaryota</taxon>
        <taxon>Viridiplantae</taxon>
        <taxon>Chlorophyta</taxon>
        <taxon>Pyramimonadophyceae</taxon>
        <taxon>Pyramimonadales</taxon>
        <taxon>Pyramimonadaceae</taxon>
        <taxon>Cymbomonas</taxon>
    </lineage>
</organism>
<keyword evidence="2" id="KW-0813">Transport</keyword>
<dbReference type="EMBL" id="LGRX02017049">
    <property type="protein sequence ID" value="KAK3261244.1"/>
    <property type="molecule type" value="Genomic_DNA"/>
</dbReference>
<accession>A0AAE0KUS0</accession>
<evidence type="ECO:0000256" key="4">
    <source>
        <dbReference type="ARBA" id="ARBA00023121"/>
    </source>
</evidence>
<name>A0AAE0KUS0_9CHLO</name>
<dbReference type="InterPro" id="IPR037036">
    <property type="entry name" value="PDED_dom_sf"/>
</dbReference>
<dbReference type="AlphaFoldDB" id="A0AAE0KUS0"/>
<keyword evidence="4" id="KW-0446">Lipid-binding</keyword>
<evidence type="ECO:0000256" key="1">
    <source>
        <dbReference type="ARBA" id="ARBA00008102"/>
    </source>
</evidence>
<keyword evidence="7" id="KW-1185">Reference proteome</keyword>
<dbReference type="Gene3D" id="2.70.50.40">
    <property type="entry name" value="GMP phosphodiesterase, delta subunit"/>
    <property type="match status" value="1"/>
</dbReference>
<dbReference type="PANTHER" id="PTHR12951">
    <property type="entry name" value="RETINAL PROTEIN 4"/>
    <property type="match status" value="1"/>
</dbReference>
<keyword evidence="3" id="KW-0653">Protein transport</keyword>
<dbReference type="InterPro" id="IPR051519">
    <property type="entry name" value="PDE6D_unc-119_myristoyl-bd"/>
</dbReference>
<gene>
    <name evidence="6" type="ORF">CYMTET_29842</name>
</gene>
<dbReference type="Pfam" id="PF05351">
    <property type="entry name" value="GMP_PDE_delta"/>
    <property type="match status" value="1"/>
</dbReference>
<dbReference type="SUPFAM" id="SSF81296">
    <property type="entry name" value="E set domains"/>
    <property type="match status" value="1"/>
</dbReference>
<sequence length="188" mass="21630">MGSGWEDITPDDVLALDGPTKGFLCPLSANTYGIDFVDFEIKDADSARSLFRVQKDPDAAPVPMLDNIDPAIEESIRTIKYCFPVEFLRYKTVRTSLVFQVGPNEVPNFRMIERHYHKDELIRSYDFTFGFCIPNSVNSWEAIYPVPELKEDQVQDMAAHPYETTSDSFYFVDNKLVMHNKAAYMYQD</sequence>
<dbReference type="FunFam" id="2.70.50.40:FF:000003">
    <property type="entry name" value="UNC119 homologue, putative"/>
    <property type="match status" value="1"/>
</dbReference>
<evidence type="ECO:0000256" key="3">
    <source>
        <dbReference type="ARBA" id="ARBA00022927"/>
    </source>
</evidence>
<comment type="caution">
    <text evidence="6">The sequence shown here is derived from an EMBL/GenBank/DDBJ whole genome shotgun (WGS) entry which is preliminary data.</text>
</comment>
<dbReference type="GO" id="GO:0005929">
    <property type="term" value="C:cilium"/>
    <property type="evidence" value="ECO:0007669"/>
    <property type="project" value="TreeGrafter"/>
</dbReference>
<reference evidence="6 7" key="1">
    <citation type="journal article" date="2015" name="Genome Biol. Evol.">
        <title>Comparative Genomics of a Bacterivorous Green Alga Reveals Evolutionary Causalities and Consequences of Phago-Mixotrophic Mode of Nutrition.</title>
        <authorList>
            <person name="Burns J.A."/>
            <person name="Paasch A."/>
            <person name="Narechania A."/>
            <person name="Kim E."/>
        </authorList>
    </citation>
    <scope>NUCLEOTIDE SEQUENCE [LARGE SCALE GENOMIC DNA]</scope>
    <source>
        <strain evidence="6 7">PLY_AMNH</strain>
    </source>
</reference>
<proteinExistence type="inferred from homology"/>
<dbReference type="GO" id="GO:0042953">
    <property type="term" value="P:lipoprotein transport"/>
    <property type="evidence" value="ECO:0007669"/>
    <property type="project" value="TreeGrafter"/>
</dbReference>
<dbReference type="Proteomes" id="UP001190700">
    <property type="component" value="Unassembled WGS sequence"/>
</dbReference>
<dbReference type="InterPro" id="IPR014756">
    <property type="entry name" value="Ig_E-set"/>
</dbReference>